<dbReference type="EMBL" id="QKSB01000007">
    <property type="protein sequence ID" value="PZE16605.1"/>
    <property type="molecule type" value="Genomic_DNA"/>
</dbReference>
<comment type="catalytic activity">
    <reaction evidence="1">
        <text>ATP + protein L-histidine = ADP + protein N-phospho-L-histidine.</text>
        <dbReference type="EC" id="2.7.13.3"/>
    </reaction>
</comment>
<reference evidence="11 12" key="1">
    <citation type="submission" date="2018-06" db="EMBL/GenBank/DDBJ databases">
        <title>The draft genome sequence of Crocinitomix sp. SM1701.</title>
        <authorList>
            <person name="Zhang X."/>
        </authorList>
    </citation>
    <scope>NUCLEOTIDE SEQUENCE [LARGE SCALE GENOMIC DNA]</scope>
    <source>
        <strain evidence="11 12">SM1701</strain>
    </source>
</reference>
<name>A0A2W1NBC8_9FLAO</name>
<evidence type="ECO:0000313" key="12">
    <source>
        <dbReference type="Proteomes" id="UP000249248"/>
    </source>
</evidence>
<organism evidence="11 12">
    <name type="scientific">Putridiphycobacter roseus</name>
    <dbReference type="NCBI Taxonomy" id="2219161"/>
    <lineage>
        <taxon>Bacteria</taxon>
        <taxon>Pseudomonadati</taxon>
        <taxon>Bacteroidota</taxon>
        <taxon>Flavobacteriia</taxon>
        <taxon>Flavobacteriales</taxon>
        <taxon>Crocinitomicaceae</taxon>
        <taxon>Putridiphycobacter</taxon>
    </lineage>
</organism>
<evidence type="ECO:0000256" key="6">
    <source>
        <dbReference type="ARBA" id="ARBA00022777"/>
    </source>
</evidence>
<feature type="transmembrane region" description="Helical" evidence="9">
    <location>
        <begin position="72"/>
        <end position="90"/>
    </location>
</feature>
<keyword evidence="4" id="KW-0808">Transferase</keyword>
<dbReference type="RefSeq" id="WP_111063621.1">
    <property type="nucleotide sequence ID" value="NZ_JBHUCU010000017.1"/>
</dbReference>
<keyword evidence="9" id="KW-1133">Transmembrane helix</keyword>
<evidence type="ECO:0000256" key="3">
    <source>
        <dbReference type="ARBA" id="ARBA00022553"/>
    </source>
</evidence>
<dbReference type="InterPro" id="IPR011495">
    <property type="entry name" value="Sig_transdc_His_kin_sub2_dim/P"/>
</dbReference>
<dbReference type="GO" id="GO:0005524">
    <property type="term" value="F:ATP binding"/>
    <property type="evidence" value="ECO:0007669"/>
    <property type="project" value="UniProtKB-KW"/>
</dbReference>
<proteinExistence type="predicted"/>
<dbReference type="OrthoDB" id="9767435at2"/>
<comment type="caution">
    <text evidence="11">The sequence shown here is derived from an EMBL/GenBank/DDBJ whole genome shotgun (WGS) entry which is preliminary data.</text>
</comment>
<keyword evidence="6" id="KW-0418">Kinase</keyword>
<dbReference type="Proteomes" id="UP000249248">
    <property type="component" value="Unassembled WGS sequence"/>
</dbReference>
<dbReference type="GO" id="GO:0004673">
    <property type="term" value="F:protein histidine kinase activity"/>
    <property type="evidence" value="ECO:0007669"/>
    <property type="project" value="UniProtKB-EC"/>
</dbReference>
<keyword evidence="12" id="KW-1185">Reference proteome</keyword>
<accession>A0A2W1NBC8</accession>
<feature type="transmembrane region" description="Helical" evidence="9">
    <location>
        <begin position="123"/>
        <end position="140"/>
    </location>
</feature>
<evidence type="ECO:0000256" key="4">
    <source>
        <dbReference type="ARBA" id="ARBA00022679"/>
    </source>
</evidence>
<keyword evidence="8" id="KW-0175">Coiled coil</keyword>
<evidence type="ECO:0000256" key="1">
    <source>
        <dbReference type="ARBA" id="ARBA00000085"/>
    </source>
</evidence>
<keyword evidence="3" id="KW-0597">Phosphoprotein</keyword>
<dbReference type="PANTHER" id="PTHR41523">
    <property type="entry name" value="TWO-COMPONENT SYSTEM SENSOR PROTEIN"/>
    <property type="match status" value="1"/>
</dbReference>
<feature type="transmembrane region" description="Helical" evidence="9">
    <location>
        <begin position="152"/>
        <end position="174"/>
    </location>
</feature>
<feature type="domain" description="Signal transduction histidine kinase subgroup 2 dimerisation and phosphoacceptor" evidence="10">
    <location>
        <begin position="207"/>
        <end position="282"/>
    </location>
</feature>
<keyword evidence="5" id="KW-0547">Nucleotide-binding</keyword>
<dbReference type="Gene3D" id="3.30.450.20">
    <property type="entry name" value="PAS domain"/>
    <property type="match status" value="1"/>
</dbReference>
<dbReference type="EC" id="2.7.13.3" evidence="2"/>
<evidence type="ECO:0000256" key="8">
    <source>
        <dbReference type="SAM" id="Coils"/>
    </source>
</evidence>
<evidence type="ECO:0000256" key="5">
    <source>
        <dbReference type="ARBA" id="ARBA00022741"/>
    </source>
</evidence>
<keyword evidence="9" id="KW-0812">Transmembrane</keyword>
<keyword evidence="7" id="KW-0067">ATP-binding</keyword>
<evidence type="ECO:0000256" key="9">
    <source>
        <dbReference type="SAM" id="Phobius"/>
    </source>
</evidence>
<feature type="transmembrane region" description="Helical" evidence="9">
    <location>
        <begin position="49"/>
        <end position="65"/>
    </location>
</feature>
<feature type="transmembrane region" description="Helical" evidence="9">
    <location>
        <begin position="21"/>
        <end position="43"/>
    </location>
</feature>
<evidence type="ECO:0000259" key="10">
    <source>
        <dbReference type="Pfam" id="PF07568"/>
    </source>
</evidence>
<dbReference type="InterPro" id="IPR036890">
    <property type="entry name" value="HATPase_C_sf"/>
</dbReference>
<feature type="coiled-coil region" evidence="8">
    <location>
        <begin position="180"/>
        <end position="233"/>
    </location>
</feature>
<dbReference type="AlphaFoldDB" id="A0A2W1NBC8"/>
<dbReference type="SUPFAM" id="SSF55874">
    <property type="entry name" value="ATPase domain of HSP90 chaperone/DNA topoisomerase II/histidine kinase"/>
    <property type="match status" value="1"/>
</dbReference>
<gene>
    <name evidence="11" type="ORF">DNU06_12180</name>
</gene>
<dbReference type="Gene3D" id="3.30.565.10">
    <property type="entry name" value="Histidine kinase-like ATPase, C-terminal domain"/>
    <property type="match status" value="1"/>
</dbReference>
<evidence type="ECO:0000313" key="11">
    <source>
        <dbReference type="EMBL" id="PZE16605.1"/>
    </source>
</evidence>
<dbReference type="PANTHER" id="PTHR41523:SF8">
    <property type="entry name" value="ETHYLENE RESPONSE SENSOR PROTEIN"/>
    <property type="match status" value="1"/>
</dbReference>
<sequence length="395" mass="45794">MKDKIKSVEYSNLYKKTQIKLITSFNVVLLYLLPLLAVILFFFYERTGIPTITAFLFIVLVYINLKVNKNYFLTAKLLSITGLVLCQYTLLFFPEIIHFVDPMWILVIVFFTYFTLGKNWGTVILFLNIIGVCWYIIFLMTDNLNQLAHTGISTRIGISINFIICALLITYMMMEFIKLNKNSENNYREIANSLKEKNKEKTVLLKEVHHRVKNNLQVIISLLRLQLHDLNDENLEKPYNESINRVMAMSLIHEKIYQSSDLAKIDLENYIHTLTEDLISSYSVHSSITFAIESKVISVSIKSLVPMALLFNELISNSIMHGFKDKKQGEIKVKIWEEDQIIHIYYMDNGGWIKNTRSGSLGLELITSLTEQLNGEFERKITGGTTYKFQFQALD</sequence>
<dbReference type="Pfam" id="PF07568">
    <property type="entry name" value="HisKA_2"/>
    <property type="match status" value="1"/>
</dbReference>
<evidence type="ECO:0000256" key="2">
    <source>
        <dbReference type="ARBA" id="ARBA00012438"/>
    </source>
</evidence>
<evidence type="ECO:0000256" key="7">
    <source>
        <dbReference type="ARBA" id="ARBA00022840"/>
    </source>
</evidence>
<keyword evidence="9" id="KW-0472">Membrane</keyword>
<protein>
    <recommendedName>
        <fullName evidence="2">histidine kinase</fullName>
        <ecNumber evidence="2">2.7.13.3</ecNumber>
    </recommendedName>
</protein>